<dbReference type="Pfam" id="PF03738">
    <property type="entry name" value="GSP_synth"/>
    <property type="match status" value="1"/>
</dbReference>
<keyword evidence="3" id="KW-0547">Nucleotide-binding</keyword>
<organism evidence="7 8">
    <name type="scientific">Xanthocytophaga flava</name>
    <dbReference type="NCBI Taxonomy" id="3048013"/>
    <lineage>
        <taxon>Bacteria</taxon>
        <taxon>Pseudomonadati</taxon>
        <taxon>Bacteroidota</taxon>
        <taxon>Cytophagia</taxon>
        <taxon>Cytophagales</taxon>
        <taxon>Rhodocytophagaceae</taxon>
        <taxon>Xanthocytophaga</taxon>
    </lineage>
</organism>
<dbReference type="RefSeq" id="WP_313980303.1">
    <property type="nucleotide sequence ID" value="NZ_JASJOS010000006.1"/>
</dbReference>
<sequence>MKRIAITPRNFWQNKVETLGFGFHSLEGIKYWDESAYYQFTYSQIEQLEKATNILHEMCLEAVQYVMDHNLYHLFHIPASVIPLIERSWENDEPSLYGRFDLAYDGIHPPKMLEYNADTPTSLYEAGIVQYFWSEEVRRGVDQFNSIHEKLVDYFRSVKPYLKPGKIYFACIKESLEDLTTVEYIRACALEAELVTEFIYIDEIGWDSKTQTFVDNQEMDMQNIFKLYPWEWMVNEEFGQNLLIDRNQTLWIEPAWKMILSNKAILPILWQLFPNHPNLLPSYFEKPASWDTYVAKPLLSREGANVEIVENGNTILETEGEYGEEGFIFQEFYPLPEFEGNYAVIGSWVIGQESAGIGIRENTTLVTNNTSRFIPHVIV</sequence>
<evidence type="ECO:0000259" key="6">
    <source>
        <dbReference type="Pfam" id="PF03738"/>
    </source>
</evidence>
<dbReference type="AlphaFoldDB" id="A0AAE3QQZ3"/>
<keyword evidence="4" id="KW-0067">ATP-binding</keyword>
<dbReference type="EMBL" id="JASJOS010000006">
    <property type="protein sequence ID" value="MDJ1481895.1"/>
    <property type="molecule type" value="Genomic_DNA"/>
</dbReference>
<evidence type="ECO:0000313" key="7">
    <source>
        <dbReference type="EMBL" id="MDJ1481895.1"/>
    </source>
</evidence>
<keyword evidence="2" id="KW-0479">Metal-binding</keyword>
<dbReference type="SUPFAM" id="SSF56059">
    <property type="entry name" value="Glutathione synthetase ATP-binding domain-like"/>
    <property type="match status" value="1"/>
</dbReference>
<name>A0AAE3QQZ3_9BACT</name>
<dbReference type="InterPro" id="IPR016185">
    <property type="entry name" value="PreATP-grasp_dom_sf"/>
</dbReference>
<evidence type="ECO:0000256" key="1">
    <source>
        <dbReference type="ARBA" id="ARBA00022598"/>
    </source>
</evidence>
<accession>A0AAE3QQZ3</accession>
<evidence type="ECO:0000256" key="5">
    <source>
        <dbReference type="ARBA" id="ARBA00022842"/>
    </source>
</evidence>
<dbReference type="Gene3D" id="3.30.1490.330">
    <property type="match status" value="1"/>
</dbReference>
<dbReference type="SUPFAM" id="SSF52440">
    <property type="entry name" value="PreATP-grasp domain"/>
    <property type="match status" value="1"/>
</dbReference>
<keyword evidence="1" id="KW-0436">Ligase</keyword>
<proteinExistence type="predicted"/>
<evidence type="ECO:0000256" key="4">
    <source>
        <dbReference type="ARBA" id="ARBA00022840"/>
    </source>
</evidence>
<keyword evidence="5" id="KW-0460">Magnesium</keyword>
<protein>
    <submittedName>
        <fullName evidence="7">Glutathionylspermidine synthase family protein</fullName>
    </submittedName>
</protein>
<dbReference type="GO" id="GO:0016874">
    <property type="term" value="F:ligase activity"/>
    <property type="evidence" value="ECO:0007669"/>
    <property type="project" value="UniProtKB-KW"/>
</dbReference>
<comment type="caution">
    <text evidence="7">The sequence shown here is derived from an EMBL/GenBank/DDBJ whole genome shotgun (WGS) entry which is preliminary data.</text>
</comment>
<dbReference type="InterPro" id="IPR005494">
    <property type="entry name" value="GSPS_pre-ATP-grasp-like_dom"/>
</dbReference>
<feature type="domain" description="Glutathionylspermidine synthase pre-ATP-grasp-like" evidence="6">
    <location>
        <begin position="12"/>
        <end position="378"/>
    </location>
</feature>
<dbReference type="Proteomes" id="UP001241110">
    <property type="component" value="Unassembled WGS sequence"/>
</dbReference>
<evidence type="ECO:0000313" key="8">
    <source>
        <dbReference type="Proteomes" id="UP001241110"/>
    </source>
</evidence>
<evidence type="ECO:0000256" key="2">
    <source>
        <dbReference type="ARBA" id="ARBA00022723"/>
    </source>
</evidence>
<reference evidence="7" key="1">
    <citation type="submission" date="2023-05" db="EMBL/GenBank/DDBJ databases">
        <authorList>
            <person name="Zhang X."/>
        </authorList>
    </citation>
    <scope>NUCLEOTIDE SEQUENCE</scope>
    <source>
        <strain evidence="7">YF14B1</strain>
    </source>
</reference>
<evidence type="ECO:0000256" key="3">
    <source>
        <dbReference type="ARBA" id="ARBA00022741"/>
    </source>
</evidence>
<gene>
    <name evidence="7" type="ORF">QNI16_15445</name>
</gene>
<dbReference type="GO" id="GO:0005524">
    <property type="term" value="F:ATP binding"/>
    <property type="evidence" value="ECO:0007669"/>
    <property type="project" value="UniProtKB-KW"/>
</dbReference>
<dbReference type="GO" id="GO:0046872">
    <property type="term" value="F:metal ion binding"/>
    <property type="evidence" value="ECO:0007669"/>
    <property type="project" value="UniProtKB-KW"/>
</dbReference>